<dbReference type="RefSeq" id="WP_053341993.1">
    <property type="nucleotide sequence ID" value="NZ_LFPA01000013.1"/>
</dbReference>
<keyword evidence="1" id="KW-0812">Transmembrane</keyword>
<evidence type="ECO:0000313" key="2">
    <source>
        <dbReference type="EMBL" id="NFF87593.1"/>
    </source>
</evidence>
<feature type="transmembrane region" description="Helical" evidence="1">
    <location>
        <begin position="274"/>
        <end position="291"/>
    </location>
</feature>
<dbReference type="PANTHER" id="PTHR37305">
    <property type="entry name" value="INTEGRAL MEMBRANE PROTEIN-RELATED"/>
    <property type="match status" value="1"/>
</dbReference>
<protein>
    <submittedName>
        <fullName evidence="2">Uncharacterized protein</fullName>
    </submittedName>
</protein>
<dbReference type="EMBL" id="SWVK01000020">
    <property type="protein sequence ID" value="NFN36154.1"/>
    <property type="molecule type" value="Genomic_DNA"/>
</dbReference>
<dbReference type="Proteomes" id="UP000473681">
    <property type="component" value="Unassembled WGS sequence"/>
</dbReference>
<proteinExistence type="predicted"/>
<sequence>MIKWEFKKLIKSKGMMISLAVLIFTLLSTSFINPVLETENSYLDDKEGYVQDTRDTLEIANEKFHMKISVLEELSNQKSIEDNFSKTITSMSKEKISNLISSKYEDVGFWQVFNYRATSPLINISMLIIIMIIISNLYTDEIISSVKDIILSSKKKNKVLNSKIIMALLIPIIVYSVYLLGIFIITYIQKGAPINGELEAFRIVDNITILNGNQTIITYILSNIKIAFLMFEGWAVASMLFSFISVSSISSISMLGVFIVLSKVVSILKFMPEAILSVFSYGNYYDLIFNFNNLMGSYIGSVNIFGTDFGVITLVKWILAITFIVLTALCFVISRTKYINR</sequence>
<gene>
    <name evidence="2" type="ORF">FC774_06865</name>
    <name evidence="3" type="ORF">FDB51_13740</name>
</gene>
<organism evidence="2 5">
    <name type="scientific">Clostridium botulinum</name>
    <dbReference type="NCBI Taxonomy" id="1491"/>
    <lineage>
        <taxon>Bacteria</taxon>
        <taxon>Bacillati</taxon>
        <taxon>Bacillota</taxon>
        <taxon>Clostridia</taxon>
        <taxon>Eubacteriales</taxon>
        <taxon>Clostridiaceae</taxon>
        <taxon>Clostridium</taxon>
    </lineage>
</organism>
<feature type="transmembrane region" description="Helical" evidence="1">
    <location>
        <begin position="121"/>
        <end position="143"/>
    </location>
</feature>
<feature type="transmembrane region" description="Helical" evidence="1">
    <location>
        <begin position="164"/>
        <end position="188"/>
    </location>
</feature>
<reference evidence="4 5" key="1">
    <citation type="submission" date="2019-04" db="EMBL/GenBank/DDBJ databases">
        <title>Genome sequencing of Clostridium botulinum Groups I-IV and Clostridium butyricum.</title>
        <authorList>
            <person name="Brunt J."/>
            <person name="Van Vliet A.H.M."/>
            <person name="Stringer S.C."/>
            <person name="Carter A.T."/>
            <person name="Peck M.W."/>
        </authorList>
    </citation>
    <scope>NUCLEOTIDE SEQUENCE [LARGE SCALE GENOMIC DNA]</scope>
    <source>
        <strain evidence="2 5">1605</strain>
        <strain evidence="3 4">CB-K-33E</strain>
    </source>
</reference>
<keyword evidence="1" id="KW-1133">Transmembrane helix</keyword>
<evidence type="ECO:0000313" key="4">
    <source>
        <dbReference type="Proteomes" id="UP000473681"/>
    </source>
</evidence>
<dbReference type="PANTHER" id="PTHR37305:SF1">
    <property type="entry name" value="MEMBRANE PROTEIN"/>
    <property type="match status" value="1"/>
</dbReference>
<evidence type="ECO:0000256" key="1">
    <source>
        <dbReference type="SAM" id="Phobius"/>
    </source>
</evidence>
<accession>A0A0M1LJF2</accession>
<evidence type="ECO:0000313" key="5">
    <source>
        <dbReference type="Proteomes" id="UP000476820"/>
    </source>
</evidence>
<dbReference type="Proteomes" id="UP000476820">
    <property type="component" value="Unassembled WGS sequence"/>
</dbReference>
<dbReference type="OrthoDB" id="1908801at2"/>
<name>A0A0M1LJF2_CLOBO</name>
<keyword evidence="1" id="KW-0472">Membrane</keyword>
<comment type="caution">
    <text evidence="2">The sequence shown here is derived from an EMBL/GenBank/DDBJ whole genome shotgun (WGS) entry which is preliminary data.</text>
</comment>
<evidence type="ECO:0000313" key="3">
    <source>
        <dbReference type="EMBL" id="NFN36154.1"/>
    </source>
</evidence>
<feature type="transmembrane region" description="Helical" evidence="1">
    <location>
        <begin position="311"/>
        <end position="333"/>
    </location>
</feature>
<dbReference type="AlphaFoldDB" id="A0A0M1LJF2"/>
<dbReference type="EMBL" id="SWOV01000014">
    <property type="protein sequence ID" value="NFF87593.1"/>
    <property type="molecule type" value="Genomic_DNA"/>
</dbReference>
<feature type="transmembrane region" description="Helical" evidence="1">
    <location>
        <begin position="239"/>
        <end position="262"/>
    </location>
</feature>